<evidence type="ECO:0000256" key="3">
    <source>
        <dbReference type="ARBA" id="ARBA00022833"/>
    </source>
</evidence>
<comment type="caution">
    <text evidence="8">The sequence shown here is derived from an EMBL/GenBank/DDBJ whole genome shotgun (WGS) entry which is preliminary data.</text>
</comment>
<dbReference type="PROSITE" id="PS00059">
    <property type="entry name" value="ADH_ZINC"/>
    <property type="match status" value="1"/>
</dbReference>
<dbReference type="PANTHER" id="PTHR43880">
    <property type="entry name" value="ALCOHOL DEHYDROGENASE"/>
    <property type="match status" value="1"/>
</dbReference>
<accession>A0ABT0F9R3</accession>
<dbReference type="Proteomes" id="UP001300096">
    <property type="component" value="Unassembled WGS sequence"/>
</dbReference>
<comment type="similarity">
    <text evidence="1 6">Belongs to the zinc-containing alcohol dehydrogenase family.</text>
</comment>
<evidence type="ECO:0000313" key="9">
    <source>
        <dbReference type="Proteomes" id="UP001300096"/>
    </source>
</evidence>
<dbReference type="InterPro" id="IPR013149">
    <property type="entry name" value="ADH-like_C"/>
</dbReference>
<gene>
    <name evidence="8" type="ORF">KZC51_01500</name>
</gene>
<dbReference type="EMBL" id="JAHWXN010000001">
    <property type="protein sequence ID" value="MCK2034797.1"/>
    <property type="molecule type" value="Genomic_DNA"/>
</dbReference>
<dbReference type="Gene3D" id="3.90.180.10">
    <property type="entry name" value="Medium-chain alcohol dehydrogenases, catalytic domain"/>
    <property type="match status" value="1"/>
</dbReference>
<dbReference type="SMART" id="SM00829">
    <property type="entry name" value="PKS_ER"/>
    <property type="match status" value="1"/>
</dbReference>
<keyword evidence="3 6" id="KW-0862">Zinc</keyword>
<evidence type="ECO:0000256" key="1">
    <source>
        <dbReference type="ARBA" id="ARBA00008072"/>
    </source>
</evidence>
<proteinExistence type="inferred from homology"/>
<keyword evidence="5" id="KW-0520">NAD</keyword>
<dbReference type="InterPro" id="IPR013154">
    <property type="entry name" value="ADH-like_N"/>
</dbReference>
<evidence type="ECO:0000259" key="7">
    <source>
        <dbReference type="SMART" id="SM00829"/>
    </source>
</evidence>
<dbReference type="Pfam" id="PF08240">
    <property type="entry name" value="ADH_N"/>
    <property type="match status" value="1"/>
</dbReference>
<evidence type="ECO:0000256" key="6">
    <source>
        <dbReference type="RuleBase" id="RU361277"/>
    </source>
</evidence>
<organism evidence="8 9">
    <name type="scientific">Microbacterium croceum</name>
    <dbReference type="NCBI Taxonomy" id="2851645"/>
    <lineage>
        <taxon>Bacteria</taxon>
        <taxon>Bacillati</taxon>
        <taxon>Actinomycetota</taxon>
        <taxon>Actinomycetes</taxon>
        <taxon>Micrococcales</taxon>
        <taxon>Microbacteriaceae</taxon>
        <taxon>Microbacterium</taxon>
    </lineage>
</organism>
<dbReference type="RefSeq" id="WP_247628256.1">
    <property type="nucleotide sequence ID" value="NZ_JAHWXN010000001.1"/>
</dbReference>
<dbReference type="Gene3D" id="3.40.50.720">
    <property type="entry name" value="NAD(P)-binding Rossmann-like Domain"/>
    <property type="match status" value="1"/>
</dbReference>
<dbReference type="CDD" id="cd08279">
    <property type="entry name" value="Zn_ADH_class_III"/>
    <property type="match status" value="1"/>
</dbReference>
<comment type="cofactor">
    <cofactor evidence="6">
        <name>Zn(2+)</name>
        <dbReference type="ChEBI" id="CHEBI:29105"/>
    </cofactor>
</comment>
<dbReference type="InterPro" id="IPR002328">
    <property type="entry name" value="ADH_Zn_CS"/>
</dbReference>
<dbReference type="PANTHER" id="PTHR43880:SF12">
    <property type="entry name" value="ALCOHOL DEHYDROGENASE CLASS-3"/>
    <property type="match status" value="1"/>
</dbReference>
<dbReference type="InterPro" id="IPR011032">
    <property type="entry name" value="GroES-like_sf"/>
</dbReference>
<protein>
    <submittedName>
        <fullName evidence="8">Zn-dependent alcohol dehydrogenase</fullName>
    </submittedName>
</protein>
<keyword evidence="9" id="KW-1185">Reference proteome</keyword>
<dbReference type="InterPro" id="IPR036291">
    <property type="entry name" value="NAD(P)-bd_dom_sf"/>
</dbReference>
<keyword evidence="2 6" id="KW-0479">Metal-binding</keyword>
<dbReference type="SUPFAM" id="SSF50129">
    <property type="entry name" value="GroES-like"/>
    <property type="match status" value="2"/>
</dbReference>
<evidence type="ECO:0000313" key="8">
    <source>
        <dbReference type="EMBL" id="MCK2034797.1"/>
    </source>
</evidence>
<dbReference type="Pfam" id="PF00107">
    <property type="entry name" value="ADH_zinc_N"/>
    <property type="match status" value="1"/>
</dbReference>
<evidence type="ECO:0000256" key="5">
    <source>
        <dbReference type="ARBA" id="ARBA00023027"/>
    </source>
</evidence>
<keyword evidence="4" id="KW-0560">Oxidoreductase</keyword>
<evidence type="ECO:0000256" key="4">
    <source>
        <dbReference type="ARBA" id="ARBA00023002"/>
    </source>
</evidence>
<sequence>MKATLVREIGAGFVSADIDIAAPIGREVLVDVKASGLCHTDLTMSKYDLGNALPGVFGHELAGVVTQVGPAVTEIAVGDHVVGCLVQYCGACEKCLSGKVFQCLHPETTLRAEGDAPRLSEKGAPVGQAFGLGGFAQQALVHENQLVKVPDEVPFAQAALLGCGVVTGAGSVLNTADVQAGDAIVVIGAGGVGLNAINGALVAGATTIIAVDIADDKLDKAREFGATHVVNSKEVDPVAAVLEITGRGADAVFDFVGTKAVAEQGLEMAAPGGGLYLIGVIDPTSHIDVHQVGLIGSQKRIQGVYMGSTTAKRDIPMYAKLYLEGRFELDSLLSKEIALDEVNEGYDSLRDPNITRVVITSF</sequence>
<reference evidence="8 9" key="1">
    <citation type="submission" date="2021-06" db="EMBL/GenBank/DDBJ databases">
        <title>Genome-based taxonomic framework of Microbacterium strains isolated from marine environment, the description of four new species and reclassification of four preexisting species.</title>
        <authorList>
            <person name="Lee S.D."/>
            <person name="Kim S.-M."/>
            <person name="Byeon Y.-S."/>
            <person name="Yang H.L."/>
            <person name="Kim I.S."/>
        </authorList>
    </citation>
    <scope>NUCLEOTIDE SEQUENCE [LARGE SCALE GENOMIC DNA]</scope>
    <source>
        <strain evidence="8 9">SSW1-49</strain>
    </source>
</reference>
<dbReference type="SUPFAM" id="SSF51735">
    <property type="entry name" value="NAD(P)-binding Rossmann-fold domains"/>
    <property type="match status" value="1"/>
</dbReference>
<feature type="domain" description="Enoyl reductase (ER)" evidence="7">
    <location>
        <begin position="10"/>
        <end position="359"/>
    </location>
</feature>
<evidence type="ECO:0000256" key="2">
    <source>
        <dbReference type="ARBA" id="ARBA00022723"/>
    </source>
</evidence>
<dbReference type="InterPro" id="IPR020843">
    <property type="entry name" value="ER"/>
</dbReference>
<name>A0ABT0F9R3_9MICO</name>